<evidence type="ECO:0000256" key="3">
    <source>
        <dbReference type="ARBA" id="ARBA00035112"/>
    </source>
</evidence>
<keyword evidence="5" id="KW-1185">Reference proteome</keyword>
<sequence>MVVLIRFSNAKPDFGGDISNVAPKFSQEHIKFSSGMAEYTLNYTSSEEAKIVRERWQDLLPKGGGNVHIPDHEKYDKLSEPFINSEGVPMWKVSWAHQLHCLYYVMDAYDQVVRYGATGQENQVQHGHHSVHTNHCFDYLRQAILCNGDTTLEGRTEHDNTKGTDGYGHTHVCRSYNELVQWAEERRLVDERWIIAFDAPL</sequence>
<evidence type="ECO:0000256" key="2">
    <source>
        <dbReference type="ARBA" id="ARBA00023002"/>
    </source>
</evidence>
<evidence type="ECO:0000313" key="5">
    <source>
        <dbReference type="Proteomes" id="UP000325902"/>
    </source>
</evidence>
<comment type="pathway">
    <text evidence="1">Mycotoxin biosynthesis.</text>
</comment>
<dbReference type="AlphaFoldDB" id="A0A5N5D6A2"/>
<evidence type="ECO:0000256" key="1">
    <source>
        <dbReference type="ARBA" id="ARBA00004685"/>
    </source>
</evidence>
<organism evidence="4 5">
    <name type="scientific">Lasiodiplodia theobromae</name>
    <dbReference type="NCBI Taxonomy" id="45133"/>
    <lineage>
        <taxon>Eukaryota</taxon>
        <taxon>Fungi</taxon>
        <taxon>Dikarya</taxon>
        <taxon>Ascomycota</taxon>
        <taxon>Pezizomycotina</taxon>
        <taxon>Dothideomycetes</taxon>
        <taxon>Dothideomycetes incertae sedis</taxon>
        <taxon>Botryosphaeriales</taxon>
        <taxon>Botryosphaeriaceae</taxon>
        <taxon>Lasiodiplodia</taxon>
    </lineage>
</organism>
<dbReference type="PANTHER" id="PTHR33365">
    <property type="entry name" value="YALI0B05434P"/>
    <property type="match status" value="1"/>
</dbReference>
<keyword evidence="2" id="KW-0560">Oxidoreductase</keyword>
<dbReference type="EMBL" id="VCHE01000062">
    <property type="protein sequence ID" value="KAB2573289.1"/>
    <property type="molecule type" value="Genomic_DNA"/>
</dbReference>
<proteinExistence type="inferred from homology"/>
<dbReference type="PANTHER" id="PTHR33365:SF11">
    <property type="entry name" value="TAT PATHWAY SIGNAL SEQUENCE"/>
    <property type="match status" value="1"/>
</dbReference>
<name>A0A5N5D6A2_9PEZI</name>
<dbReference type="GO" id="GO:0016491">
    <property type="term" value="F:oxidoreductase activity"/>
    <property type="evidence" value="ECO:0007669"/>
    <property type="project" value="UniProtKB-KW"/>
</dbReference>
<comment type="caution">
    <text evidence="4">The sequence shown here is derived from an EMBL/GenBank/DDBJ whole genome shotgun (WGS) entry which is preliminary data.</text>
</comment>
<evidence type="ECO:0000313" key="4">
    <source>
        <dbReference type="EMBL" id="KAB2573289.1"/>
    </source>
</evidence>
<dbReference type="Proteomes" id="UP000325902">
    <property type="component" value="Unassembled WGS sequence"/>
</dbReference>
<protein>
    <submittedName>
        <fullName evidence="4">Oxidase ustYa</fullName>
    </submittedName>
</protein>
<dbReference type="GO" id="GO:0043386">
    <property type="term" value="P:mycotoxin biosynthetic process"/>
    <property type="evidence" value="ECO:0007669"/>
    <property type="project" value="InterPro"/>
</dbReference>
<gene>
    <name evidence="4" type="primary">ustYa_2</name>
    <name evidence="4" type="ORF">DBV05_g8087</name>
</gene>
<dbReference type="OrthoDB" id="3687641at2759"/>
<accession>A0A5N5D6A2</accession>
<dbReference type="Pfam" id="PF11807">
    <property type="entry name" value="UstYa"/>
    <property type="match status" value="1"/>
</dbReference>
<dbReference type="InterPro" id="IPR021765">
    <property type="entry name" value="UstYa-like"/>
</dbReference>
<comment type="similarity">
    <text evidence="3">Belongs to the ustYa family.</text>
</comment>
<reference evidence="4 5" key="1">
    <citation type="journal article" date="2019" name="Sci. Rep.">
        <title>A multi-omics analysis of the grapevine pathogen Lasiodiplodia theobromae reveals that temperature affects the expression of virulence- and pathogenicity-related genes.</title>
        <authorList>
            <person name="Felix C."/>
            <person name="Meneses R."/>
            <person name="Goncalves M.F.M."/>
            <person name="Tilleman L."/>
            <person name="Duarte A.S."/>
            <person name="Jorrin-Novo J.V."/>
            <person name="Van de Peer Y."/>
            <person name="Deforce D."/>
            <person name="Van Nieuwerburgh F."/>
            <person name="Esteves A.C."/>
            <person name="Alves A."/>
        </authorList>
    </citation>
    <scope>NUCLEOTIDE SEQUENCE [LARGE SCALE GENOMIC DNA]</scope>
    <source>
        <strain evidence="4 5">LA-SOL3</strain>
    </source>
</reference>